<dbReference type="Proteomes" id="UP000237771">
    <property type="component" value="Unassembled WGS sequence"/>
</dbReference>
<organism evidence="4 5">
    <name type="scientific">Flavobacterium granuli</name>
    <dbReference type="NCBI Taxonomy" id="280093"/>
    <lineage>
        <taxon>Bacteria</taxon>
        <taxon>Pseudomonadati</taxon>
        <taxon>Bacteroidota</taxon>
        <taxon>Flavobacteriia</taxon>
        <taxon>Flavobacteriales</taxon>
        <taxon>Flavobacteriaceae</taxon>
        <taxon>Flavobacterium</taxon>
    </lineage>
</organism>
<feature type="signal peptide" evidence="2">
    <location>
        <begin position="1"/>
        <end position="23"/>
    </location>
</feature>
<accession>A0A1M5NV93</accession>
<evidence type="ECO:0000256" key="2">
    <source>
        <dbReference type="SAM" id="SignalP"/>
    </source>
</evidence>
<name>A0A1M5NV93_9FLAO</name>
<reference evidence="5" key="2">
    <citation type="submission" date="2016-11" db="EMBL/GenBank/DDBJ databases">
        <authorList>
            <person name="Varghese N."/>
            <person name="Submissions S."/>
        </authorList>
    </citation>
    <scope>NUCLEOTIDE SEQUENCE [LARGE SCALE GENOMIC DNA]</scope>
    <source>
        <strain evidence="5">DSM 19729</strain>
    </source>
</reference>
<feature type="compositionally biased region" description="Polar residues" evidence="1">
    <location>
        <begin position="115"/>
        <end position="127"/>
    </location>
</feature>
<dbReference type="STRING" id="280093.SAMN05443373_105131"/>
<evidence type="ECO:0000313" key="5">
    <source>
        <dbReference type="Proteomes" id="UP000184384"/>
    </source>
</evidence>
<reference evidence="3 6" key="3">
    <citation type="submission" date="2018-03" db="EMBL/GenBank/DDBJ databases">
        <title>Genomic Encyclopedia of Archaeal and Bacterial Type Strains, Phase II (KMG-II): from individual species to whole genera.</title>
        <authorList>
            <person name="Goeker M."/>
        </authorList>
    </citation>
    <scope>NUCLEOTIDE SEQUENCE [LARGE SCALE GENOMIC DNA]</scope>
    <source>
        <strain evidence="3 6">DSM 17797</strain>
    </source>
</reference>
<dbReference type="AlphaFoldDB" id="A0A1M5NV93"/>
<evidence type="ECO:0000313" key="4">
    <source>
        <dbReference type="EMBL" id="SHG93427.1"/>
    </source>
</evidence>
<gene>
    <name evidence="3" type="ORF">BC624_105131</name>
    <name evidence="4" type="ORF">SAMN05443373_105131</name>
</gene>
<evidence type="ECO:0000313" key="6">
    <source>
        <dbReference type="Proteomes" id="UP000237771"/>
    </source>
</evidence>
<keyword evidence="6" id="KW-1185">Reference proteome</keyword>
<dbReference type="EMBL" id="FQWO01000005">
    <property type="protein sequence ID" value="SHG93427.1"/>
    <property type="molecule type" value="Genomic_DNA"/>
</dbReference>
<evidence type="ECO:0008006" key="7">
    <source>
        <dbReference type="Google" id="ProtNLM"/>
    </source>
</evidence>
<reference evidence="4" key="1">
    <citation type="submission" date="2016-11" db="EMBL/GenBank/DDBJ databases">
        <authorList>
            <person name="Jaros S."/>
            <person name="Januszkiewicz K."/>
            <person name="Wedrychowicz H."/>
        </authorList>
    </citation>
    <scope>NUCLEOTIDE SEQUENCE [LARGE SCALE GENOMIC DNA]</scope>
    <source>
        <strain evidence="4">DSM 19729</strain>
    </source>
</reference>
<evidence type="ECO:0000256" key="1">
    <source>
        <dbReference type="SAM" id="MobiDB-lite"/>
    </source>
</evidence>
<feature type="region of interest" description="Disordered" evidence="1">
    <location>
        <begin position="115"/>
        <end position="141"/>
    </location>
</feature>
<dbReference type="RefSeq" id="WP_072943128.1">
    <property type="nucleotide sequence ID" value="NZ_FQWO01000005.1"/>
</dbReference>
<evidence type="ECO:0000313" key="3">
    <source>
        <dbReference type="EMBL" id="PRZ23409.1"/>
    </source>
</evidence>
<sequence length="141" mass="15841">MKSLKTITAVAFMLFLGISNVEAQKSTTITTFTTEQQKLVQEQRDLMTANREAFKASLTAEQQAILNDPSLNKQQQHAALVKTFTEAQKAILTENRESAKALKKEFVNALTTEQRQQIRAQNGTKISETAKESKGRNVRRN</sequence>
<protein>
    <recommendedName>
        <fullName evidence="7">LTXXQ motif family protein</fullName>
    </recommendedName>
</protein>
<proteinExistence type="predicted"/>
<keyword evidence="2" id="KW-0732">Signal</keyword>
<dbReference type="EMBL" id="PVUB01000005">
    <property type="protein sequence ID" value="PRZ23409.1"/>
    <property type="molecule type" value="Genomic_DNA"/>
</dbReference>
<feature type="chain" id="PRO_5009912710" description="LTXXQ motif family protein" evidence="2">
    <location>
        <begin position="24"/>
        <end position="141"/>
    </location>
</feature>
<dbReference type="OrthoDB" id="1441462at2"/>
<dbReference type="Proteomes" id="UP000184384">
    <property type="component" value="Unassembled WGS sequence"/>
</dbReference>